<evidence type="ECO:0000256" key="5">
    <source>
        <dbReference type="ARBA" id="ARBA00022989"/>
    </source>
</evidence>
<proteinExistence type="predicted"/>
<dbReference type="InterPro" id="IPR003593">
    <property type="entry name" value="AAA+_ATPase"/>
</dbReference>
<dbReference type="GO" id="GO:0034040">
    <property type="term" value="F:ATPase-coupled lipid transmembrane transporter activity"/>
    <property type="evidence" value="ECO:0007669"/>
    <property type="project" value="TreeGrafter"/>
</dbReference>
<dbReference type="SUPFAM" id="SSF90123">
    <property type="entry name" value="ABC transporter transmembrane region"/>
    <property type="match status" value="1"/>
</dbReference>
<dbReference type="PROSITE" id="PS00211">
    <property type="entry name" value="ABC_TRANSPORTER_1"/>
    <property type="match status" value="1"/>
</dbReference>
<dbReference type="SMART" id="SM00382">
    <property type="entry name" value="AAA"/>
    <property type="match status" value="1"/>
</dbReference>
<keyword evidence="5 7" id="KW-1133">Transmembrane helix</keyword>
<feature type="transmembrane region" description="Helical" evidence="7">
    <location>
        <begin position="183"/>
        <end position="204"/>
    </location>
</feature>
<feature type="domain" description="ABC transporter" evidence="8">
    <location>
        <begin position="359"/>
        <end position="594"/>
    </location>
</feature>
<dbReference type="InterPro" id="IPR036640">
    <property type="entry name" value="ABC1_TM_sf"/>
</dbReference>
<organism evidence="10 11">
    <name type="scientific">Candidatus Yanofskybacteria bacterium RIFCSPHIGHO2_02_FULL_41_11</name>
    <dbReference type="NCBI Taxonomy" id="1802675"/>
    <lineage>
        <taxon>Bacteria</taxon>
        <taxon>Candidatus Yanofskyibacteriota</taxon>
    </lineage>
</organism>
<evidence type="ECO:0000313" key="10">
    <source>
        <dbReference type="EMBL" id="OGN10602.1"/>
    </source>
</evidence>
<sequence length="596" mass="66397">MFGFISKIFTSLTLFRAAFYKYKKMILLLTGLGFISGILGGIGIGAVIPLFSFVVGQDGAMSSDPISKMFRAVSSFFGISFSLPVVIAALVILFVSKAVFVYIADVINAKAVAEYEAETRKEIFSYTMRADWPYLMDRKIGHLSQMIMQDVNKSAGLLMLISAVILSITSFIMYAIVAIGISFYVSAGTILIGLGMFFVLKPLFYKMRKLSKKEVSVSMEVSHHVNQHLIGSKAVKSFAVEDSVSGKGKSFFQELANARFDAARYNNILGAFLEPFTLAIIIPIFLFSYRDPSFNVASFAAILYLVQKMFSFIQSSQAKISKINQNIPYLISVINCQTEVKRRLEKSAGDKDFKFDSLLEFKNIEFSYDGFGEKVLNNLNLGIKKGETVGLIGHSGSGKTTVVDLLLRFFNPVAGGIFADGVNVTEINLKQWRKNIGYVSQDIFLLNDTVANNIRFYDESISENDILNAAKLANIYNFITQQPEQFQTLVGERGLKLSAGQRQRIVLARALSRNPKLLVLDEATSALDNESEVAIKHALDGLRGRVTMLIVAHRLSTIEDSDKLAVLERGRIIEEGRPRDLLKDTNSYFYKMYSIR</sequence>
<feature type="transmembrane region" description="Helical" evidence="7">
    <location>
        <begin position="268"/>
        <end position="288"/>
    </location>
</feature>
<evidence type="ECO:0000313" key="11">
    <source>
        <dbReference type="Proteomes" id="UP000177167"/>
    </source>
</evidence>
<dbReference type="PROSITE" id="PS50929">
    <property type="entry name" value="ABC_TM1F"/>
    <property type="match status" value="1"/>
</dbReference>
<dbReference type="Proteomes" id="UP000177167">
    <property type="component" value="Unassembled WGS sequence"/>
</dbReference>
<reference evidence="10 11" key="1">
    <citation type="journal article" date="2016" name="Nat. Commun.">
        <title>Thousands of microbial genomes shed light on interconnected biogeochemical processes in an aquifer system.</title>
        <authorList>
            <person name="Anantharaman K."/>
            <person name="Brown C.T."/>
            <person name="Hug L.A."/>
            <person name="Sharon I."/>
            <person name="Castelle C.J."/>
            <person name="Probst A.J."/>
            <person name="Thomas B.C."/>
            <person name="Singh A."/>
            <person name="Wilkins M.J."/>
            <person name="Karaoz U."/>
            <person name="Brodie E.L."/>
            <person name="Williams K.H."/>
            <person name="Hubbard S.S."/>
            <person name="Banfield J.F."/>
        </authorList>
    </citation>
    <scope>NUCLEOTIDE SEQUENCE [LARGE SCALE GENOMIC DNA]</scope>
</reference>
<keyword evidence="3" id="KW-0547">Nucleotide-binding</keyword>
<dbReference type="InterPro" id="IPR011527">
    <property type="entry name" value="ABC1_TM_dom"/>
</dbReference>
<keyword evidence="6 7" id="KW-0472">Membrane</keyword>
<dbReference type="PROSITE" id="PS50893">
    <property type="entry name" value="ABC_TRANSPORTER_2"/>
    <property type="match status" value="1"/>
</dbReference>
<comment type="caution">
    <text evidence="10">The sequence shown here is derived from an EMBL/GenBank/DDBJ whole genome shotgun (WGS) entry which is preliminary data.</text>
</comment>
<dbReference type="InterPro" id="IPR003439">
    <property type="entry name" value="ABC_transporter-like_ATP-bd"/>
</dbReference>
<dbReference type="PANTHER" id="PTHR24221">
    <property type="entry name" value="ATP-BINDING CASSETTE SUB-FAMILY B"/>
    <property type="match status" value="1"/>
</dbReference>
<dbReference type="Gene3D" id="1.20.1560.10">
    <property type="entry name" value="ABC transporter type 1, transmembrane domain"/>
    <property type="match status" value="1"/>
</dbReference>
<dbReference type="GO" id="GO:0140359">
    <property type="term" value="F:ABC-type transporter activity"/>
    <property type="evidence" value="ECO:0007669"/>
    <property type="project" value="InterPro"/>
</dbReference>
<dbReference type="GO" id="GO:0016887">
    <property type="term" value="F:ATP hydrolysis activity"/>
    <property type="evidence" value="ECO:0007669"/>
    <property type="project" value="InterPro"/>
</dbReference>
<accession>A0A1F8FBS5</accession>
<keyword evidence="2 7" id="KW-0812">Transmembrane</keyword>
<dbReference type="EMBL" id="MGJP01000003">
    <property type="protein sequence ID" value="OGN10602.1"/>
    <property type="molecule type" value="Genomic_DNA"/>
</dbReference>
<feature type="domain" description="ABC transmembrane type-1" evidence="9">
    <location>
        <begin position="37"/>
        <end position="325"/>
    </location>
</feature>
<gene>
    <name evidence="10" type="ORF">A3J46_05330</name>
</gene>
<comment type="subcellular location">
    <subcellularLocation>
        <location evidence="1">Cell membrane</location>
        <topology evidence="1">Multi-pass membrane protein</topology>
    </subcellularLocation>
</comment>
<feature type="transmembrane region" description="Helical" evidence="7">
    <location>
        <begin position="155"/>
        <end position="177"/>
    </location>
</feature>
<dbReference type="InterPro" id="IPR027417">
    <property type="entry name" value="P-loop_NTPase"/>
</dbReference>
<dbReference type="PANTHER" id="PTHR24221:SF654">
    <property type="entry name" value="ATP-BINDING CASSETTE SUB-FAMILY B MEMBER 6"/>
    <property type="match status" value="1"/>
</dbReference>
<dbReference type="Pfam" id="PF00005">
    <property type="entry name" value="ABC_tran"/>
    <property type="match status" value="1"/>
</dbReference>
<feature type="transmembrane region" description="Helical" evidence="7">
    <location>
        <begin position="75"/>
        <end position="95"/>
    </location>
</feature>
<dbReference type="AlphaFoldDB" id="A0A1F8FBS5"/>
<dbReference type="InterPro" id="IPR017871">
    <property type="entry name" value="ABC_transporter-like_CS"/>
</dbReference>
<keyword evidence="4" id="KW-0067">ATP-binding</keyword>
<evidence type="ECO:0000256" key="3">
    <source>
        <dbReference type="ARBA" id="ARBA00022741"/>
    </source>
</evidence>
<evidence type="ECO:0000256" key="4">
    <source>
        <dbReference type="ARBA" id="ARBA00022840"/>
    </source>
</evidence>
<dbReference type="SUPFAM" id="SSF52540">
    <property type="entry name" value="P-loop containing nucleoside triphosphate hydrolases"/>
    <property type="match status" value="1"/>
</dbReference>
<dbReference type="InterPro" id="IPR039421">
    <property type="entry name" value="Type_1_exporter"/>
</dbReference>
<dbReference type="GO" id="GO:0005524">
    <property type="term" value="F:ATP binding"/>
    <property type="evidence" value="ECO:0007669"/>
    <property type="project" value="UniProtKB-KW"/>
</dbReference>
<evidence type="ECO:0000256" key="6">
    <source>
        <dbReference type="ARBA" id="ARBA00023136"/>
    </source>
</evidence>
<evidence type="ECO:0008006" key="12">
    <source>
        <dbReference type="Google" id="ProtNLM"/>
    </source>
</evidence>
<dbReference type="FunFam" id="3.40.50.300:FF:000218">
    <property type="entry name" value="Multidrug ABC transporter ATP-binding protein"/>
    <property type="match status" value="1"/>
</dbReference>
<dbReference type="GO" id="GO:0005886">
    <property type="term" value="C:plasma membrane"/>
    <property type="evidence" value="ECO:0007669"/>
    <property type="project" value="UniProtKB-SubCell"/>
</dbReference>
<protein>
    <recommendedName>
        <fullName evidence="12">ABC transporter</fullName>
    </recommendedName>
</protein>
<dbReference type="Pfam" id="PF00664">
    <property type="entry name" value="ABC_membrane"/>
    <property type="match status" value="1"/>
</dbReference>
<evidence type="ECO:0000259" key="8">
    <source>
        <dbReference type="PROSITE" id="PS50893"/>
    </source>
</evidence>
<name>A0A1F8FBS5_9BACT</name>
<feature type="transmembrane region" description="Helical" evidence="7">
    <location>
        <begin position="26"/>
        <end position="55"/>
    </location>
</feature>
<dbReference type="Gene3D" id="3.40.50.300">
    <property type="entry name" value="P-loop containing nucleotide triphosphate hydrolases"/>
    <property type="match status" value="1"/>
</dbReference>
<evidence type="ECO:0000256" key="1">
    <source>
        <dbReference type="ARBA" id="ARBA00004651"/>
    </source>
</evidence>
<evidence type="ECO:0000256" key="7">
    <source>
        <dbReference type="SAM" id="Phobius"/>
    </source>
</evidence>
<evidence type="ECO:0000256" key="2">
    <source>
        <dbReference type="ARBA" id="ARBA00022692"/>
    </source>
</evidence>
<evidence type="ECO:0000259" key="9">
    <source>
        <dbReference type="PROSITE" id="PS50929"/>
    </source>
</evidence>